<proteinExistence type="predicted"/>
<protein>
    <submittedName>
        <fullName evidence="1">Uncharacterized protein</fullName>
    </submittedName>
</protein>
<accession>X5EH36</accession>
<gene>
    <name evidence="1" type="ORF">NMA510612_0682</name>
</gene>
<name>X5EH36_NEIME</name>
<dbReference type="AlphaFoldDB" id="X5EH36"/>
<evidence type="ECO:0000313" key="2">
    <source>
        <dbReference type="Proteomes" id="UP000023582"/>
    </source>
</evidence>
<dbReference type="PATRIC" id="fig|487.517.peg.679"/>
<dbReference type="EMBL" id="CP007524">
    <property type="protein sequence ID" value="AHW74985.1"/>
    <property type="molecule type" value="Genomic_DNA"/>
</dbReference>
<evidence type="ECO:0000313" key="1">
    <source>
        <dbReference type="EMBL" id="AHW74985.1"/>
    </source>
</evidence>
<dbReference type="Proteomes" id="UP000023582">
    <property type="component" value="Chromosome"/>
</dbReference>
<sequence length="51" mass="5498">MAKIAVNEAKPADANAQNSHALLPMFSPWIVNNMNGIFVAASKISLRVWCG</sequence>
<reference evidence="2" key="2">
    <citation type="submission" date="2014-02" db="EMBL/GenBank/DDBJ databases">
        <title>Complete Genome Sequence of Neisseria meningitides, serogroup A strain 510612.</title>
        <authorList>
            <person name="Zhang X."/>
            <person name="Zhang Y."/>
            <person name="Yang J."/>
            <person name="Zhu Y."/>
            <person name="Jin Q."/>
        </authorList>
    </citation>
    <scope>NUCLEOTIDE SEQUENCE</scope>
    <source>
        <strain evidence="2">NMA510612</strain>
    </source>
</reference>
<dbReference type="KEGG" id="nmx:NMA510612_0682"/>
<reference evidence="1 2" key="1">
    <citation type="journal article" date="2014" name="Genome Announc.">
        <title>Complete Genome Sequence of Neisseria meningitidis Serogroup A Strain NMA510612, Isolated from a Patient with Bacterial Meningitis in China.</title>
        <authorList>
            <person name="Zhang Y."/>
            <person name="Yang J."/>
            <person name="Xu L."/>
            <person name="Zhu Y."/>
            <person name="Liu B."/>
            <person name="Shao Z."/>
            <person name="Zhang X."/>
            <person name="Jin Q."/>
        </authorList>
    </citation>
    <scope>NUCLEOTIDE SEQUENCE [LARGE SCALE GENOMIC DNA]</scope>
    <source>
        <strain evidence="2">NMA510612</strain>
    </source>
</reference>
<organism evidence="1 2">
    <name type="scientific">Neisseria meningitidis</name>
    <dbReference type="NCBI Taxonomy" id="487"/>
    <lineage>
        <taxon>Bacteria</taxon>
        <taxon>Pseudomonadati</taxon>
        <taxon>Pseudomonadota</taxon>
        <taxon>Betaproteobacteria</taxon>
        <taxon>Neisseriales</taxon>
        <taxon>Neisseriaceae</taxon>
        <taxon>Neisseria</taxon>
    </lineage>
</organism>